<evidence type="ECO:0000256" key="1">
    <source>
        <dbReference type="SAM" id="MobiDB-lite"/>
    </source>
</evidence>
<keyword evidence="3" id="KW-1185">Reference proteome</keyword>
<proteinExistence type="predicted"/>
<dbReference type="Proteomes" id="UP001189429">
    <property type="component" value="Unassembled WGS sequence"/>
</dbReference>
<gene>
    <name evidence="2" type="ORF">PCOR1329_LOCUS1675</name>
</gene>
<dbReference type="EMBL" id="CAUYUJ010000413">
    <property type="protein sequence ID" value="CAK0790389.1"/>
    <property type="molecule type" value="Genomic_DNA"/>
</dbReference>
<accession>A0ABN9PJG3</accession>
<reference evidence="2" key="1">
    <citation type="submission" date="2023-10" db="EMBL/GenBank/DDBJ databases">
        <authorList>
            <person name="Chen Y."/>
            <person name="Shah S."/>
            <person name="Dougan E. K."/>
            <person name="Thang M."/>
            <person name="Chan C."/>
        </authorList>
    </citation>
    <scope>NUCLEOTIDE SEQUENCE [LARGE SCALE GENOMIC DNA]</scope>
</reference>
<comment type="caution">
    <text evidence="2">The sequence shown here is derived from an EMBL/GenBank/DDBJ whole genome shotgun (WGS) entry which is preliminary data.</text>
</comment>
<evidence type="ECO:0000313" key="3">
    <source>
        <dbReference type="Proteomes" id="UP001189429"/>
    </source>
</evidence>
<feature type="non-terminal residue" evidence="2">
    <location>
        <position position="1"/>
    </location>
</feature>
<evidence type="ECO:0000313" key="2">
    <source>
        <dbReference type="EMBL" id="CAK0790389.1"/>
    </source>
</evidence>
<name>A0ABN9PJG3_9DINO</name>
<protein>
    <submittedName>
        <fullName evidence="2">Uncharacterized protein</fullName>
    </submittedName>
</protein>
<organism evidence="2 3">
    <name type="scientific">Prorocentrum cordatum</name>
    <dbReference type="NCBI Taxonomy" id="2364126"/>
    <lineage>
        <taxon>Eukaryota</taxon>
        <taxon>Sar</taxon>
        <taxon>Alveolata</taxon>
        <taxon>Dinophyceae</taxon>
        <taxon>Prorocentrales</taxon>
        <taxon>Prorocentraceae</taxon>
        <taxon>Prorocentrum</taxon>
    </lineage>
</organism>
<sequence length="222" mass="22564">EAESAAVTLPHLQASHPAAPPPPRAGRARRRGAGAGPGGCPGRRRVLPHGLVGDQPVLPRELVGDGLVGDPALPRALVGELVRPRAVLRRRLAARGGEGGLRVRPGGRVLVGPGGHEGAAPAAQALRSMTAQASGVVRFPIPSCVGNPSYPPPPSCLPSSGRKGLMCGKLSRPSGGIQTGPRPPWVVGNSAIVAIFDGVLEVQRSGVPRRSVQGIALPVGGW</sequence>
<feature type="region of interest" description="Disordered" evidence="1">
    <location>
        <begin position="1"/>
        <end position="44"/>
    </location>
</feature>